<keyword evidence="3" id="KW-1185">Reference proteome</keyword>
<name>A0A7M1S3V8_9BACT</name>
<dbReference type="Proteomes" id="UP000595074">
    <property type="component" value="Chromosome"/>
</dbReference>
<dbReference type="EMBL" id="CP063164">
    <property type="protein sequence ID" value="QOR62117.1"/>
    <property type="molecule type" value="Genomic_DNA"/>
</dbReference>
<reference evidence="2 3" key="1">
    <citation type="submission" date="2020-10" db="EMBL/GenBank/DDBJ databases">
        <title>The genome of sulfurovum sp.</title>
        <authorList>
            <person name="Xie S."/>
            <person name="Shao Z."/>
            <person name="Jiang L."/>
        </authorList>
    </citation>
    <scope>NUCLEOTIDE SEQUENCE [LARGE SCALE GENOMIC DNA]</scope>
    <source>
        <strain evidence="2 3">ST-419</strain>
    </source>
</reference>
<feature type="compositionally biased region" description="Low complexity" evidence="1">
    <location>
        <begin position="143"/>
        <end position="173"/>
    </location>
</feature>
<sequence length="173" mass="18861">MKRYDLRHLHDDFYDRMVELIDKGLKVGEVGIFLFEVGDFSSIQKSADVIKAAGHDLMNSLKFNEVDWTIVVKKVDEETRKARAEEIEAARIEEEKRAAEAAAAAEEKAKAEAKAKEEAEKAAAKAKEEAEKAESGKEESAPADKSAAKNASAKKTAAKPAGKKTPASKTKAK</sequence>
<evidence type="ECO:0000313" key="3">
    <source>
        <dbReference type="Proteomes" id="UP000595074"/>
    </source>
</evidence>
<dbReference type="Pfam" id="PF16514">
    <property type="entry name" value="NADH-UOR_E"/>
    <property type="match status" value="1"/>
</dbReference>
<proteinExistence type="predicted"/>
<dbReference type="InterPro" id="IPR032424">
    <property type="entry name" value="NADH-UOR_E"/>
</dbReference>
<evidence type="ECO:0000313" key="2">
    <source>
        <dbReference type="EMBL" id="QOR62117.1"/>
    </source>
</evidence>
<dbReference type="AlphaFoldDB" id="A0A7M1S3V8"/>
<protein>
    <submittedName>
        <fullName evidence="2">NADH-ubiquinone oxidoreductase subunit E family protein</fullName>
    </submittedName>
</protein>
<dbReference type="Gene3D" id="3.30.110.40">
    <property type="entry name" value="TusA-like domain"/>
    <property type="match status" value="1"/>
</dbReference>
<gene>
    <name evidence="2" type="ORF">IMZ28_01140</name>
</gene>
<organism evidence="2 3">
    <name type="scientific">Sulfurovum indicum</name>
    <dbReference type="NCBI Taxonomy" id="2779528"/>
    <lineage>
        <taxon>Bacteria</taxon>
        <taxon>Pseudomonadati</taxon>
        <taxon>Campylobacterota</taxon>
        <taxon>Epsilonproteobacteria</taxon>
        <taxon>Campylobacterales</taxon>
        <taxon>Sulfurovaceae</taxon>
        <taxon>Sulfurovum</taxon>
    </lineage>
</organism>
<accession>A0A7M1S3V8</accession>
<evidence type="ECO:0000256" key="1">
    <source>
        <dbReference type="SAM" id="MobiDB-lite"/>
    </source>
</evidence>
<feature type="region of interest" description="Disordered" evidence="1">
    <location>
        <begin position="100"/>
        <end position="173"/>
    </location>
</feature>
<keyword evidence="2" id="KW-0830">Ubiquinone</keyword>
<dbReference type="RefSeq" id="WP_197548818.1">
    <property type="nucleotide sequence ID" value="NZ_CP063164.1"/>
</dbReference>
<dbReference type="KEGG" id="sinu:IMZ28_01140"/>
<feature type="compositionally biased region" description="Basic and acidic residues" evidence="1">
    <location>
        <begin position="100"/>
        <end position="142"/>
    </location>
</feature>
<dbReference type="InterPro" id="IPR036868">
    <property type="entry name" value="TusA-like_sf"/>
</dbReference>